<dbReference type="Proteomes" id="UP000694429">
    <property type="component" value="Chromosome 18"/>
</dbReference>
<feature type="region of interest" description="Disordered" evidence="1">
    <location>
        <begin position="23"/>
        <end position="93"/>
    </location>
</feature>
<evidence type="ECO:0000256" key="1">
    <source>
        <dbReference type="SAM" id="MobiDB-lite"/>
    </source>
</evidence>
<feature type="compositionally biased region" description="Low complexity" evidence="1">
    <location>
        <begin position="40"/>
        <end position="51"/>
    </location>
</feature>
<dbReference type="PANTHER" id="PTHR47219:SF25">
    <property type="entry name" value="RAB-GAP TBC DOMAIN-CONTAINING PROTEIN"/>
    <property type="match status" value="1"/>
</dbReference>
<organism evidence="3 4">
    <name type="scientific">Canis lupus familiaris</name>
    <name type="common">Dog</name>
    <name type="synonym">Canis familiaris</name>
    <dbReference type="NCBI Taxonomy" id="9615"/>
    <lineage>
        <taxon>Eukaryota</taxon>
        <taxon>Metazoa</taxon>
        <taxon>Chordata</taxon>
        <taxon>Craniata</taxon>
        <taxon>Vertebrata</taxon>
        <taxon>Euteleostomi</taxon>
        <taxon>Mammalia</taxon>
        <taxon>Eutheria</taxon>
        <taxon>Laurasiatheria</taxon>
        <taxon>Carnivora</taxon>
        <taxon>Caniformia</taxon>
        <taxon>Canidae</taxon>
        <taxon>Canis</taxon>
    </lineage>
</organism>
<dbReference type="InterPro" id="IPR000195">
    <property type="entry name" value="Rab-GAP-TBC_dom"/>
</dbReference>
<feature type="domain" description="Rab-GAP TBC" evidence="2">
    <location>
        <begin position="164"/>
        <end position="219"/>
    </location>
</feature>
<dbReference type="AlphaFoldDB" id="A0A8C0RGP1"/>
<dbReference type="PANTHER" id="PTHR47219">
    <property type="entry name" value="RAB GTPASE-ACTIVATING PROTEIN 1-LIKE"/>
    <property type="match status" value="1"/>
</dbReference>
<reference evidence="3" key="1">
    <citation type="submission" date="2019-03" db="EMBL/GenBank/DDBJ databases">
        <authorList>
            <person name="Warren W.C."/>
            <person name="Johnson G.S."/>
        </authorList>
    </citation>
    <scope>NUCLEOTIDE SEQUENCE [LARGE SCALE GENOMIC DNA]</scope>
    <source>
        <strain evidence="3">Basenji</strain>
    </source>
</reference>
<evidence type="ECO:0000313" key="3">
    <source>
        <dbReference type="Ensembl" id="ENSCAFP00030015772.1"/>
    </source>
</evidence>
<dbReference type="InterPro" id="IPR050302">
    <property type="entry name" value="Rab_GAP_TBC_domain"/>
</dbReference>
<proteinExistence type="predicted"/>
<evidence type="ECO:0000259" key="2">
    <source>
        <dbReference type="Pfam" id="PF00566"/>
    </source>
</evidence>
<reference evidence="3" key="2">
    <citation type="submission" date="2025-08" db="UniProtKB">
        <authorList>
            <consortium name="Ensembl"/>
        </authorList>
    </citation>
    <scope>IDENTIFICATION</scope>
</reference>
<dbReference type="Gene3D" id="1.10.472.80">
    <property type="entry name" value="Ypt/Rab-GAP domain of gyp1p, domain 3"/>
    <property type="match status" value="1"/>
</dbReference>
<accession>A0A8C0RGP1</accession>
<dbReference type="Ensembl" id="ENSCAFT00030018062.1">
    <property type="protein sequence ID" value="ENSCAFP00030015772.1"/>
    <property type="gene ID" value="ENSCAFG00030009775.1"/>
</dbReference>
<dbReference type="SUPFAM" id="SSF47923">
    <property type="entry name" value="Ypt/Rab-GAP domain of gyp1p"/>
    <property type="match status" value="1"/>
</dbReference>
<dbReference type="Pfam" id="PF00566">
    <property type="entry name" value="RabGAP-TBC"/>
    <property type="match status" value="1"/>
</dbReference>
<evidence type="ECO:0000313" key="4">
    <source>
        <dbReference type="Proteomes" id="UP000694429"/>
    </source>
</evidence>
<name>A0A8C0RGP1_CANLF</name>
<dbReference type="InterPro" id="IPR035969">
    <property type="entry name" value="Rab-GAP_TBC_sf"/>
</dbReference>
<sequence length="220" mass="23431">RPRGGLRGGLGGHALRGALALAGGGLLPGHERDHGHPHVPARGGRLLGAGPADDRRQARHARLLRPGLPEAPQVPGSSRAHPPKSSPRPEEAHGEWELLRLHPRGLGRGVGGTALPPSCPELGSRSSPWGPGALGGWAGPWGACPPDSRGRGVGPEHLLPSRQDEEQMSTGIYTPKWFLQCFLGRTPFSLTLKLWDAYVLDGERVLTAMAYTILKVHRSK</sequence>
<protein>
    <recommendedName>
        <fullName evidence="2">Rab-GAP TBC domain-containing protein</fullName>
    </recommendedName>
</protein>